<evidence type="ECO:0000256" key="4">
    <source>
        <dbReference type="ARBA" id="ARBA00023163"/>
    </source>
</evidence>
<dbReference type="InterPro" id="IPR013324">
    <property type="entry name" value="RNA_pol_sigma_r3/r4-like"/>
</dbReference>
<keyword evidence="8" id="KW-1185">Reference proteome</keyword>
<name>A0A1T5LNS5_9GAMM</name>
<dbReference type="PANTHER" id="PTHR43133:SF45">
    <property type="entry name" value="RNA POLYMERASE ECF-TYPE SIGMA FACTOR"/>
    <property type="match status" value="1"/>
</dbReference>
<reference evidence="7 8" key="1">
    <citation type="submission" date="2017-02" db="EMBL/GenBank/DDBJ databases">
        <authorList>
            <person name="Peterson S.W."/>
        </authorList>
    </citation>
    <scope>NUCLEOTIDE SEQUENCE [LARGE SCALE GENOMIC DNA]</scope>
    <source>
        <strain evidence="7 8">P15</strain>
    </source>
</reference>
<dbReference type="GO" id="GO:0016987">
    <property type="term" value="F:sigma factor activity"/>
    <property type="evidence" value="ECO:0007669"/>
    <property type="project" value="UniProtKB-KW"/>
</dbReference>
<dbReference type="STRING" id="428993.SAMN06296058_2836"/>
<protein>
    <submittedName>
        <fullName evidence="7">RNA polymerase sigma-70 factor, ECF subfamily</fullName>
    </submittedName>
</protein>
<dbReference type="GO" id="GO:0003677">
    <property type="term" value="F:DNA binding"/>
    <property type="evidence" value="ECO:0007669"/>
    <property type="project" value="InterPro"/>
</dbReference>
<evidence type="ECO:0000256" key="1">
    <source>
        <dbReference type="ARBA" id="ARBA00010641"/>
    </source>
</evidence>
<evidence type="ECO:0000259" key="5">
    <source>
        <dbReference type="Pfam" id="PF04542"/>
    </source>
</evidence>
<dbReference type="InterPro" id="IPR014284">
    <property type="entry name" value="RNA_pol_sigma-70_dom"/>
</dbReference>
<sequence>MDLSTTMAGEQRAVFAELLQLHRGIVFKVAGSYCRLPEDRADLAQEIAAHLWQAYPRYDASRPFSTWMYRIALNVAISHLRSQRTPATVPLDDSAVEVADPQARDPLAEQQVHALHRFIHAQPALDRALLLLYLEDRGYREISEILGISETNVATKISRLKQRIRNEL</sequence>
<evidence type="ECO:0000259" key="6">
    <source>
        <dbReference type="Pfam" id="PF08281"/>
    </source>
</evidence>
<evidence type="ECO:0000313" key="7">
    <source>
        <dbReference type="EMBL" id="SKC77657.1"/>
    </source>
</evidence>
<dbReference type="InterPro" id="IPR013249">
    <property type="entry name" value="RNA_pol_sigma70_r4_t2"/>
</dbReference>
<keyword evidence="4" id="KW-0804">Transcription</keyword>
<evidence type="ECO:0000313" key="8">
    <source>
        <dbReference type="Proteomes" id="UP000190341"/>
    </source>
</evidence>
<dbReference type="Pfam" id="PF08281">
    <property type="entry name" value="Sigma70_r4_2"/>
    <property type="match status" value="1"/>
</dbReference>
<dbReference type="InterPro" id="IPR039425">
    <property type="entry name" value="RNA_pol_sigma-70-like"/>
</dbReference>
<keyword evidence="3" id="KW-0731">Sigma factor</keyword>
<gene>
    <name evidence="7" type="ORF">SAMN06296058_2836</name>
</gene>
<feature type="domain" description="RNA polymerase sigma factor 70 region 4 type 2" evidence="6">
    <location>
        <begin position="123"/>
        <end position="163"/>
    </location>
</feature>
<evidence type="ECO:0000256" key="2">
    <source>
        <dbReference type="ARBA" id="ARBA00023015"/>
    </source>
</evidence>
<organism evidence="7 8">
    <name type="scientific">Pseudoxanthomonas indica</name>
    <dbReference type="NCBI Taxonomy" id="428993"/>
    <lineage>
        <taxon>Bacteria</taxon>
        <taxon>Pseudomonadati</taxon>
        <taxon>Pseudomonadota</taxon>
        <taxon>Gammaproteobacteria</taxon>
        <taxon>Lysobacterales</taxon>
        <taxon>Lysobacteraceae</taxon>
        <taxon>Pseudoxanthomonas</taxon>
    </lineage>
</organism>
<dbReference type="GO" id="GO:0006352">
    <property type="term" value="P:DNA-templated transcription initiation"/>
    <property type="evidence" value="ECO:0007669"/>
    <property type="project" value="InterPro"/>
</dbReference>
<feature type="domain" description="RNA polymerase sigma-70 region 2" evidence="5">
    <location>
        <begin position="19"/>
        <end position="84"/>
    </location>
</feature>
<proteinExistence type="inferred from homology"/>
<dbReference type="AlphaFoldDB" id="A0A1T5LNS5"/>
<dbReference type="Gene3D" id="1.10.10.10">
    <property type="entry name" value="Winged helix-like DNA-binding domain superfamily/Winged helix DNA-binding domain"/>
    <property type="match status" value="1"/>
</dbReference>
<dbReference type="EMBL" id="FUZV01000002">
    <property type="protein sequence ID" value="SKC77657.1"/>
    <property type="molecule type" value="Genomic_DNA"/>
</dbReference>
<keyword evidence="2" id="KW-0805">Transcription regulation</keyword>
<dbReference type="InterPro" id="IPR013325">
    <property type="entry name" value="RNA_pol_sigma_r2"/>
</dbReference>
<dbReference type="Proteomes" id="UP000190341">
    <property type="component" value="Unassembled WGS sequence"/>
</dbReference>
<dbReference type="InterPro" id="IPR036388">
    <property type="entry name" value="WH-like_DNA-bd_sf"/>
</dbReference>
<dbReference type="NCBIfam" id="TIGR02937">
    <property type="entry name" value="sigma70-ECF"/>
    <property type="match status" value="1"/>
</dbReference>
<dbReference type="InterPro" id="IPR007627">
    <property type="entry name" value="RNA_pol_sigma70_r2"/>
</dbReference>
<dbReference type="PANTHER" id="PTHR43133">
    <property type="entry name" value="RNA POLYMERASE ECF-TYPE SIGMA FACTO"/>
    <property type="match status" value="1"/>
</dbReference>
<comment type="similarity">
    <text evidence="1">Belongs to the sigma-70 factor family. ECF subfamily.</text>
</comment>
<dbReference type="OrthoDB" id="9780326at2"/>
<accession>A0A1T5LNS5</accession>
<dbReference type="Pfam" id="PF04542">
    <property type="entry name" value="Sigma70_r2"/>
    <property type="match status" value="1"/>
</dbReference>
<dbReference type="SUPFAM" id="SSF88946">
    <property type="entry name" value="Sigma2 domain of RNA polymerase sigma factors"/>
    <property type="match status" value="1"/>
</dbReference>
<evidence type="ECO:0000256" key="3">
    <source>
        <dbReference type="ARBA" id="ARBA00023082"/>
    </source>
</evidence>
<dbReference type="SUPFAM" id="SSF88659">
    <property type="entry name" value="Sigma3 and sigma4 domains of RNA polymerase sigma factors"/>
    <property type="match status" value="1"/>
</dbReference>
<dbReference type="Gene3D" id="1.10.1740.10">
    <property type="match status" value="1"/>
</dbReference>